<evidence type="ECO:0000313" key="2">
    <source>
        <dbReference type="EnsemblPlants" id="AET3Gv20907900.5"/>
    </source>
</evidence>
<proteinExistence type="predicted"/>
<feature type="region of interest" description="Disordered" evidence="1">
    <location>
        <begin position="127"/>
        <end position="160"/>
    </location>
</feature>
<reference evidence="2" key="4">
    <citation type="submission" date="2019-03" db="UniProtKB">
        <authorList>
            <consortium name="EnsemblPlants"/>
        </authorList>
    </citation>
    <scope>IDENTIFICATION</scope>
</reference>
<dbReference type="Proteomes" id="UP000015105">
    <property type="component" value="Chromosome 3D"/>
</dbReference>
<dbReference type="EnsemblPlants" id="AET3Gv20907900.5">
    <property type="protein sequence ID" value="AET3Gv20907900.5"/>
    <property type="gene ID" value="AET3Gv20907900"/>
</dbReference>
<reference evidence="3" key="1">
    <citation type="journal article" date="2014" name="Science">
        <title>Ancient hybridizations among the ancestral genomes of bread wheat.</title>
        <authorList>
            <consortium name="International Wheat Genome Sequencing Consortium,"/>
            <person name="Marcussen T."/>
            <person name="Sandve S.R."/>
            <person name="Heier L."/>
            <person name="Spannagl M."/>
            <person name="Pfeifer M."/>
            <person name="Jakobsen K.S."/>
            <person name="Wulff B.B."/>
            <person name="Steuernagel B."/>
            <person name="Mayer K.F."/>
            <person name="Olsen O.A."/>
        </authorList>
    </citation>
    <scope>NUCLEOTIDE SEQUENCE [LARGE SCALE GENOMIC DNA]</scope>
    <source>
        <strain evidence="3">cv. AL8/78</strain>
    </source>
</reference>
<dbReference type="AlphaFoldDB" id="A0A453G7T4"/>
<name>A0A453G7T4_AEGTS</name>
<keyword evidence="3" id="KW-1185">Reference proteome</keyword>
<reference evidence="2" key="3">
    <citation type="journal article" date="2017" name="Nature">
        <title>Genome sequence of the progenitor of the wheat D genome Aegilops tauschii.</title>
        <authorList>
            <person name="Luo M.C."/>
            <person name="Gu Y.Q."/>
            <person name="Puiu D."/>
            <person name="Wang H."/>
            <person name="Twardziok S.O."/>
            <person name="Deal K.R."/>
            <person name="Huo N."/>
            <person name="Zhu T."/>
            <person name="Wang L."/>
            <person name="Wang Y."/>
            <person name="McGuire P.E."/>
            <person name="Liu S."/>
            <person name="Long H."/>
            <person name="Ramasamy R.K."/>
            <person name="Rodriguez J.C."/>
            <person name="Van S.L."/>
            <person name="Yuan L."/>
            <person name="Wang Z."/>
            <person name="Xia Z."/>
            <person name="Xiao L."/>
            <person name="Anderson O.D."/>
            <person name="Ouyang S."/>
            <person name="Liang Y."/>
            <person name="Zimin A.V."/>
            <person name="Pertea G."/>
            <person name="Qi P."/>
            <person name="Bennetzen J.L."/>
            <person name="Dai X."/>
            <person name="Dawson M.W."/>
            <person name="Muller H.G."/>
            <person name="Kugler K."/>
            <person name="Rivarola-Duarte L."/>
            <person name="Spannagl M."/>
            <person name="Mayer K.F.X."/>
            <person name="Lu F.H."/>
            <person name="Bevan M.W."/>
            <person name="Leroy P."/>
            <person name="Li P."/>
            <person name="You F.M."/>
            <person name="Sun Q."/>
            <person name="Liu Z."/>
            <person name="Lyons E."/>
            <person name="Wicker T."/>
            <person name="Salzberg S.L."/>
            <person name="Devos K.M."/>
            <person name="Dvorak J."/>
        </authorList>
    </citation>
    <scope>NUCLEOTIDE SEQUENCE [LARGE SCALE GENOMIC DNA]</scope>
    <source>
        <strain evidence="2">cv. AL8/78</strain>
    </source>
</reference>
<reference evidence="3" key="2">
    <citation type="journal article" date="2017" name="Nat. Plants">
        <title>The Aegilops tauschii genome reveals multiple impacts of transposons.</title>
        <authorList>
            <person name="Zhao G."/>
            <person name="Zou C."/>
            <person name="Li K."/>
            <person name="Wang K."/>
            <person name="Li T."/>
            <person name="Gao L."/>
            <person name="Zhang X."/>
            <person name="Wang H."/>
            <person name="Yang Z."/>
            <person name="Liu X."/>
            <person name="Jiang W."/>
            <person name="Mao L."/>
            <person name="Kong X."/>
            <person name="Jiao Y."/>
            <person name="Jia J."/>
        </authorList>
    </citation>
    <scope>NUCLEOTIDE SEQUENCE [LARGE SCALE GENOMIC DNA]</scope>
    <source>
        <strain evidence="3">cv. AL8/78</strain>
    </source>
</reference>
<organism evidence="2 3">
    <name type="scientific">Aegilops tauschii subsp. strangulata</name>
    <name type="common">Goatgrass</name>
    <dbReference type="NCBI Taxonomy" id="200361"/>
    <lineage>
        <taxon>Eukaryota</taxon>
        <taxon>Viridiplantae</taxon>
        <taxon>Streptophyta</taxon>
        <taxon>Embryophyta</taxon>
        <taxon>Tracheophyta</taxon>
        <taxon>Spermatophyta</taxon>
        <taxon>Magnoliopsida</taxon>
        <taxon>Liliopsida</taxon>
        <taxon>Poales</taxon>
        <taxon>Poaceae</taxon>
        <taxon>BOP clade</taxon>
        <taxon>Pooideae</taxon>
        <taxon>Triticodae</taxon>
        <taxon>Triticeae</taxon>
        <taxon>Triticinae</taxon>
        <taxon>Aegilops</taxon>
    </lineage>
</organism>
<feature type="compositionally biased region" description="Basic and acidic residues" evidence="1">
    <location>
        <begin position="128"/>
        <end position="137"/>
    </location>
</feature>
<feature type="region of interest" description="Disordered" evidence="1">
    <location>
        <begin position="1"/>
        <end position="63"/>
    </location>
</feature>
<evidence type="ECO:0000313" key="3">
    <source>
        <dbReference type="Proteomes" id="UP000015105"/>
    </source>
</evidence>
<evidence type="ECO:0000256" key="1">
    <source>
        <dbReference type="SAM" id="MobiDB-lite"/>
    </source>
</evidence>
<dbReference type="Gramene" id="AET3Gv20907900.5">
    <property type="protein sequence ID" value="AET3Gv20907900.5"/>
    <property type="gene ID" value="AET3Gv20907900"/>
</dbReference>
<protein>
    <submittedName>
        <fullName evidence="2">Uncharacterized protein</fullName>
    </submittedName>
</protein>
<feature type="compositionally biased region" description="Basic and acidic residues" evidence="1">
    <location>
        <begin position="1"/>
        <end position="13"/>
    </location>
</feature>
<feature type="compositionally biased region" description="Basic residues" evidence="1">
    <location>
        <begin position="38"/>
        <end position="51"/>
    </location>
</feature>
<accession>A0A453G7T4</accession>
<sequence>LADRSTGDERRAGAESAAGLPVPPDGRGAGDTLPLPPLRRRAHRRPHHHRDRPLQVRPLAAPEDGAVRREGVVLLLPAGPQVPQRVQAQPGRRVRLLEGHRGRQARGHPQAAGHQEGARLLRWQGPQGREDQLDHARVPPRRRRPLRPQEEQPQGKQTIPMHASLAAGTVDCCFRDKWADRRRPWIWAAGFRGGWARGAAPR</sequence>
<reference evidence="2" key="5">
    <citation type="journal article" date="2021" name="G3 (Bethesda)">
        <title>Aegilops tauschii genome assembly Aet v5.0 features greater sequence contiguity and improved annotation.</title>
        <authorList>
            <person name="Wang L."/>
            <person name="Zhu T."/>
            <person name="Rodriguez J.C."/>
            <person name="Deal K.R."/>
            <person name="Dubcovsky J."/>
            <person name="McGuire P.E."/>
            <person name="Lux T."/>
            <person name="Spannagl M."/>
            <person name="Mayer K.F.X."/>
            <person name="Baldrich P."/>
            <person name="Meyers B.C."/>
            <person name="Huo N."/>
            <person name="Gu Y.Q."/>
            <person name="Zhou H."/>
            <person name="Devos K.M."/>
            <person name="Bennetzen J.L."/>
            <person name="Unver T."/>
            <person name="Budak H."/>
            <person name="Gulick P.J."/>
            <person name="Galiba G."/>
            <person name="Kalapos B."/>
            <person name="Nelson D.R."/>
            <person name="Li P."/>
            <person name="You F.M."/>
            <person name="Luo M.C."/>
            <person name="Dvorak J."/>
        </authorList>
    </citation>
    <scope>NUCLEOTIDE SEQUENCE [LARGE SCALE GENOMIC DNA]</scope>
    <source>
        <strain evidence="2">cv. AL8/78</strain>
    </source>
</reference>